<evidence type="ECO:0000256" key="6">
    <source>
        <dbReference type="ARBA" id="ARBA00030388"/>
    </source>
</evidence>
<dbReference type="EMBL" id="BJVS01000010">
    <property type="protein sequence ID" value="GEL54870.1"/>
    <property type="molecule type" value="Genomic_DNA"/>
</dbReference>
<organism evidence="7 8">
    <name type="scientific">Asaia bogorensis NBRC 16594</name>
    <dbReference type="NCBI Taxonomy" id="1231624"/>
    <lineage>
        <taxon>Bacteria</taxon>
        <taxon>Pseudomonadati</taxon>
        <taxon>Pseudomonadota</taxon>
        <taxon>Alphaproteobacteria</taxon>
        <taxon>Acetobacterales</taxon>
        <taxon>Acetobacteraceae</taxon>
        <taxon>Asaia</taxon>
    </lineage>
</organism>
<dbReference type="PANTHER" id="PTHR38039">
    <property type="entry name" value="TOXIN YOEB"/>
    <property type="match status" value="1"/>
</dbReference>
<dbReference type="Gene3D" id="3.30.2310.20">
    <property type="entry name" value="RelE-like"/>
    <property type="match status" value="1"/>
</dbReference>
<dbReference type="SUPFAM" id="SSF143011">
    <property type="entry name" value="RelE-like"/>
    <property type="match status" value="1"/>
</dbReference>
<gene>
    <name evidence="7" type="ORF">ABO01nite_28770</name>
</gene>
<dbReference type="GO" id="GO:0016787">
    <property type="term" value="F:hydrolase activity"/>
    <property type="evidence" value="ECO:0007669"/>
    <property type="project" value="UniProtKB-KW"/>
</dbReference>
<keyword evidence="4" id="KW-0255">Endonuclease</keyword>
<evidence type="ECO:0000256" key="3">
    <source>
        <dbReference type="ARBA" id="ARBA00022722"/>
    </source>
</evidence>
<dbReference type="Pfam" id="PF06769">
    <property type="entry name" value="YoeB_toxin"/>
    <property type="match status" value="1"/>
</dbReference>
<protein>
    <recommendedName>
        <fullName evidence="6">Putative mRNA interferase YoeB</fullName>
    </recommendedName>
</protein>
<keyword evidence="8" id="KW-1185">Reference proteome</keyword>
<comment type="caution">
    <text evidence="7">The sequence shown here is derived from an EMBL/GenBank/DDBJ whole genome shotgun (WGS) entry which is preliminary data.</text>
</comment>
<evidence type="ECO:0000313" key="8">
    <source>
        <dbReference type="Proteomes" id="UP000321287"/>
    </source>
</evidence>
<evidence type="ECO:0000256" key="5">
    <source>
        <dbReference type="ARBA" id="ARBA00022801"/>
    </source>
</evidence>
<dbReference type="RefSeq" id="WP_146926844.1">
    <property type="nucleotide sequence ID" value="NZ_BAPU01000055.1"/>
</dbReference>
<dbReference type="NCBIfam" id="TIGR02116">
    <property type="entry name" value="toxin_Txe_YoeB"/>
    <property type="match status" value="1"/>
</dbReference>
<evidence type="ECO:0000313" key="7">
    <source>
        <dbReference type="EMBL" id="GEL54870.1"/>
    </source>
</evidence>
<dbReference type="GO" id="GO:0006401">
    <property type="term" value="P:RNA catabolic process"/>
    <property type="evidence" value="ECO:0007669"/>
    <property type="project" value="InterPro"/>
</dbReference>
<dbReference type="PANTHER" id="PTHR38039:SF1">
    <property type="entry name" value="TOXIN YOEB"/>
    <property type="match status" value="1"/>
</dbReference>
<evidence type="ECO:0000256" key="4">
    <source>
        <dbReference type="ARBA" id="ARBA00022759"/>
    </source>
</evidence>
<proteinExistence type="inferred from homology"/>
<name>A0AAN4R506_9PROT</name>
<dbReference type="InterPro" id="IPR035093">
    <property type="entry name" value="RelE/ParE_toxin_dom_sf"/>
</dbReference>
<dbReference type="Proteomes" id="UP000321287">
    <property type="component" value="Unassembled WGS sequence"/>
</dbReference>
<dbReference type="InterPro" id="IPR009614">
    <property type="entry name" value="YoeB_toxin"/>
</dbReference>
<reference evidence="7 8" key="1">
    <citation type="submission" date="2019-07" db="EMBL/GenBank/DDBJ databases">
        <title>Whole genome shotgun sequence of Asaia bogorensis NBRC 16594.</title>
        <authorList>
            <person name="Hosoyama A."/>
            <person name="Uohara A."/>
            <person name="Ohji S."/>
            <person name="Ichikawa N."/>
        </authorList>
    </citation>
    <scope>NUCLEOTIDE SEQUENCE [LARGE SCALE GENOMIC DNA]</scope>
    <source>
        <strain evidence="7 8">NBRC 16594</strain>
    </source>
</reference>
<dbReference type="AlphaFoldDB" id="A0AAN4R506"/>
<dbReference type="GO" id="GO:0045892">
    <property type="term" value="P:negative regulation of DNA-templated transcription"/>
    <property type="evidence" value="ECO:0007669"/>
    <property type="project" value="TreeGrafter"/>
</dbReference>
<comment type="similarity">
    <text evidence="1">Belongs to the YoeB family.</text>
</comment>
<keyword evidence="5" id="KW-0378">Hydrolase</keyword>
<evidence type="ECO:0000256" key="1">
    <source>
        <dbReference type="ARBA" id="ARBA00008172"/>
    </source>
</evidence>
<keyword evidence="2" id="KW-1277">Toxin-antitoxin system</keyword>
<keyword evidence="3" id="KW-0540">Nuclease</keyword>
<accession>A0AAN4R506</accession>
<evidence type="ECO:0000256" key="2">
    <source>
        <dbReference type="ARBA" id="ARBA00022649"/>
    </source>
</evidence>
<sequence length="89" mass="10527">MKVCFTEQGWEDYLFWTDTDRNTHRKINDLIREIRRSPFKGLGKPEPLKGALSGCWSRRITGEHRLVYLVAGTPGIDQQMQIIQCRYHY</sequence>
<dbReference type="GO" id="GO:0004519">
    <property type="term" value="F:endonuclease activity"/>
    <property type="evidence" value="ECO:0007669"/>
    <property type="project" value="UniProtKB-KW"/>
</dbReference>